<dbReference type="GO" id="GO:0003677">
    <property type="term" value="F:DNA binding"/>
    <property type="evidence" value="ECO:0007669"/>
    <property type="project" value="InterPro"/>
</dbReference>
<dbReference type="InterPro" id="IPR041413">
    <property type="entry name" value="MLTR_LBD"/>
</dbReference>
<comment type="caution">
    <text evidence="3">The sequence shown here is derived from an EMBL/GenBank/DDBJ whole genome shotgun (WGS) entry which is preliminary data.</text>
</comment>
<dbReference type="PROSITE" id="PS50943">
    <property type="entry name" value="HTH_CROC1"/>
    <property type="match status" value="1"/>
</dbReference>
<dbReference type="EMBL" id="JABFTQ010000007">
    <property type="protein sequence ID" value="MCE8047487.1"/>
    <property type="molecule type" value="Genomic_DNA"/>
</dbReference>
<evidence type="ECO:0000313" key="5">
    <source>
        <dbReference type="Proteomes" id="UP001320178"/>
    </source>
</evidence>
<evidence type="ECO:0000313" key="3">
    <source>
        <dbReference type="EMBL" id="MCE8050403.1"/>
    </source>
</evidence>
<name>A0AAW4YRD8_9GAMM</name>
<protein>
    <submittedName>
        <fullName evidence="3">Helix-turn-helix transcriptional regulator</fullName>
    </submittedName>
</protein>
<accession>A0AAW4YRD8</accession>
<proteinExistence type="predicted"/>
<keyword evidence="4" id="KW-1185">Reference proteome</keyword>
<dbReference type="Pfam" id="PF17765">
    <property type="entry name" value="MLTR_LBD"/>
    <property type="match status" value="1"/>
</dbReference>
<dbReference type="Gene3D" id="1.10.260.40">
    <property type="entry name" value="lambda repressor-like DNA-binding domains"/>
    <property type="match status" value="1"/>
</dbReference>
<dbReference type="CDD" id="cd00093">
    <property type="entry name" value="HTH_XRE"/>
    <property type="match status" value="1"/>
</dbReference>
<dbReference type="InterPro" id="IPR001387">
    <property type="entry name" value="Cro/C1-type_HTH"/>
</dbReference>
<organism evidence="3 5">
    <name type="scientific">Billgrantia desiderata</name>
    <dbReference type="NCBI Taxonomy" id="52021"/>
    <lineage>
        <taxon>Bacteria</taxon>
        <taxon>Pseudomonadati</taxon>
        <taxon>Pseudomonadota</taxon>
        <taxon>Gammaproteobacteria</taxon>
        <taxon>Oceanospirillales</taxon>
        <taxon>Halomonadaceae</taxon>
        <taxon>Billgrantia</taxon>
    </lineage>
</organism>
<feature type="domain" description="HTH cro/C1-type" evidence="1">
    <location>
        <begin position="12"/>
        <end position="66"/>
    </location>
</feature>
<reference evidence="3 4" key="2">
    <citation type="journal article" date="2021" name="Front. Microbiol.">
        <title>Aerobic Denitrification and Heterotrophic Sulfur Oxidation in the Genus Halomonas Revealed by Six Novel Species Characterizations and Genome-Based Analysis.</title>
        <authorList>
            <person name="Wang L."/>
            <person name="Shao Z."/>
        </authorList>
    </citation>
    <scope>NUCLEOTIDE SEQUENCE</scope>
    <source>
        <strain evidence="2 4">MCCC 1A05748</strain>
        <strain evidence="3">MCCC 1A05776</strain>
    </source>
</reference>
<dbReference type="EMBL" id="JABFTS010000001">
    <property type="protein sequence ID" value="MCE8050403.1"/>
    <property type="molecule type" value="Genomic_DNA"/>
</dbReference>
<dbReference type="Gene3D" id="3.30.450.180">
    <property type="match status" value="1"/>
</dbReference>
<dbReference type="Proteomes" id="UP001320178">
    <property type="component" value="Unassembled WGS sequence"/>
</dbReference>
<dbReference type="PANTHER" id="PTHR35010:SF4">
    <property type="entry name" value="BLL5781 PROTEIN"/>
    <property type="match status" value="1"/>
</dbReference>
<evidence type="ECO:0000313" key="2">
    <source>
        <dbReference type="EMBL" id="MCE8047487.1"/>
    </source>
</evidence>
<dbReference type="PANTHER" id="PTHR35010">
    <property type="entry name" value="BLL4672 PROTEIN-RELATED"/>
    <property type="match status" value="1"/>
</dbReference>
<dbReference type="Proteomes" id="UP001320154">
    <property type="component" value="Unassembled WGS sequence"/>
</dbReference>
<evidence type="ECO:0000313" key="4">
    <source>
        <dbReference type="Proteomes" id="UP001320154"/>
    </source>
</evidence>
<evidence type="ECO:0000259" key="1">
    <source>
        <dbReference type="PROSITE" id="PS50943"/>
    </source>
</evidence>
<dbReference type="Pfam" id="PF01381">
    <property type="entry name" value="HTH_3"/>
    <property type="match status" value="1"/>
</dbReference>
<gene>
    <name evidence="2" type="ORF">HOP60_12195</name>
    <name evidence="3" type="ORF">HOP61_03735</name>
</gene>
<reference evidence="3" key="1">
    <citation type="submission" date="2020-05" db="EMBL/GenBank/DDBJ databases">
        <authorList>
            <person name="Wang L."/>
            <person name="Shao Z."/>
        </authorList>
    </citation>
    <scope>NUCLEOTIDE SEQUENCE</scope>
    <source>
        <strain evidence="2">MCCC 1A05748</strain>
        <strain evidence="3">MCCC 1A05776</strain>
    </source>
</reference>
<dbReference type="AlphaFoldDB" id="A0AAW4YRD8"/>
<dbReference type="SUPFAM" id="SSF47413">
    <property type="entry name" value="lambda repressor-like DNA-binding domains"/>
    <property type="match status" value="1"/>
</dbReference>
<dbReference type="SMART" id="SM00530">
    <property type="entry name" value="HTH_XRE"/>
    <property type="match status" value="1"/>
</dbReference>
<dbReference type="InterPro" id="IPR010982">
    <property type="entry name" value="Lambda_DNA-bd_dom_sf"/>
</dbReference>
<sequence>MAMNSPTPGQLLKEWRQRRRLSQLALAAEAEISQRHLSFVESGRATPSREMLLRLAEQLGVPLRERNRLLLAAGFAPAFGERGIDAPELGAVRGVIERLLASHAPYPALAVDRHWHLLLANRPLEALLDGIDAELLKPPVNVLRLTLHPRGLAPRIGNFREWRAHILERLTRQAETTADPVLASLGEELKGYPIPAGARPHLASASSRHGGIVVPLELVMPDGRVLSLLSTTTVFGTPLDVTLEELAIESFFPADAATQEALQQLAAASAG</sequence>